<dbReference type="InterPro" id="IPR045004">
    <property type="entry name" value="ECH_dom"/>
</dbReference>
<evidence type="ECO:0000256" key="3">
    <source>
        <dbReference type="ARBA" id="ARBA00022801"/>
    </source>
</evidence>
<feature type="domain" description="Enoyl-CoA hydratase/isomerase" evidence="4">
    <location>
        <begin position="26"/>
        <end position="346"/>
    </location>
</feature>
<gene>
    <name evidence="5" type="ORF">J4H91_05415</name>
</gene>
<sequence>MSGMEPLRPPAETAPPVLTERRGRLGLITLNRPGAINALTHEMVGLISNALDAWRDDPEIATVAVDGVGDRGLCAGGGVVSLYEDARQGDGTASAAFWRDEYAMNAAIASYPKPYVALQRGLVLGGGIGVSAHGSHRVVSETSRLGFPEVTIGYIPDVGASWLLSRAPGELGTRIALTAESVSAADAILLGLADVFVAADRIEGLLAALETEDVDDAIARFSQDPPPGRFEHERTWTDAAFAADTVPEILAALRALGDDGADALAAIIDEKSPTALAVTLESLRRARDLPDLEAALRTEFRVSMHALRTHDFAEGIRAQLIERDRNPRWIPAVHTDVTPEIIGAYFVEGEKTS</sequence>
<name>A0A939RYD5_9MICO</name>
<evidence type="ECO:0000256" key="2">
    <source>
        <dbReference type="ARBA" id="ARBA00011915"/>
    </source>
</evidence>
<comment type="catalytic activity">
    <reaction evidence="1">
        <text>3-hydroxy-2-methylpropanoyl-CoA + H2O = 3-hydroxy-2-methylpropanoate + CoA + H(+)</text>
        <dbReference type="Rhea" id="RHEA:20888"/>
        <dbReference type="ChEBI" id="CHEBI:11805"/>
        <dbReference type="ChEBI" id="CHEBI:15377"/>
        <dbReference type="ChEBI" id="CHEBI:15378"/>
        <dbReference type="ChEBI" id="CHEBI:57287"/>
        <dbReference type="ChEBI" id="CHEBI:57340"/>
        <dbReference type="EC" id="3.1.2.4"/>
    </reaction>
</comment>
<dbReference type="EC" id="3.1.2.4" evidence="2"/>
<dbReference type="InterPro" id="IPR029045">
    <property type="entry name" value="ClpP/crotonase-like_dom_sf"/>
</dbReference>
<comment type="caution">
    <text evidence="5">The sequence shown here is derived from an EMBL/GenBank/DDBJ whole genome shotgun (WGS) entry which is preliminary data.</text>
</comment>
<proteinExistence type="predicted"/>
<dbReference type="GO" id="GO:0005829">
    <property type="term" value="C:cytosol"/>
    <property type="evidence" value="ECO:0007669"/>
    <property type="project" value="TreeGrafter"/>
</dbReference>
<evidence type="ECO:0000313" key="6">
    <source>
        <dbReference type="Proteomes" id="UP000664398"/>
    </source>
</evidence>
<evidence type="ECO:0000313" key="5">
    <source>
        <dbReference type="EMBL" id="MBO1804756.1"/>
    </source>
</evidence>
<dbReference type="AlphaFoldDB" id="A0A939RYD5"/>
<dbReference type="GO" id="GO:0006574">
    <property type="term" value="P:L-valine catabolic process"/>
    <property type="evidence" value="ECO:0007669"/>
    <property type="project" value="TreeGrafter"/>
</dbReference>
<accession>A0A939RYD5</accession>
<dbReference type="InterPro" id="IPR032259">
    <property type="entry name" value="HIBYL-CoA-H"/>
</dbReference>
<reference evidence="5" key="1">
    <citation type="submission" date="2021-03" db="EMBL/GenBank/DDBJ databases">
        <title>Leucobacter chromiisoli sp. nov., isolated from chromium-containing soil of chemical plant.</title>
        <authorList>
            <person name="Xu Z."/>
        </authorList>
    </citation>
    <scope>NUCLEOTIDE SEQUENCE</scope>
    <source>
        <strain evidence="5">A2</strain>
    </source>
</reference>
<keyword evidence="3" id="KW-0378">Hydrolase</keyword>
<dbReference type="NCBIfam" id="NF004127">
    <property type="entry name" value="PRK05617.1"/>
    <property type="match status" value="1"/>
</dbReference>
<dbReference type="PANTHER" id="PTHR43176">
    <property type="entry name" value="3-HYDROXYISOBUTYRYL-COA HYDROLASE-RELATED"/>
    <property type="match status" value="1"/>
</dbReference>
<dbReference type="Proteomes" id="UP000664398">
    <property type="component" value="Unassembled WGS sequence"/>
</dbReference>
<dbReference type="CDD" id="cd06558">
    <property type="entry name" value="crotonase-like"/>
    <property type="match status" value="1"/>
</dbReference>
<evidence type="ECO:0000259" key="4">
    <source>
        <dbReference type="Pfam" id="PF16113"/>
    </source>
</evidence>
<dbReference type="Gene3D" id="3.90.226.10">
    <property type="entry name" value="2-enoyl-CoA Hydratase, Chain A, domain 1"/>
    <property type="match status" value="1"/>
</dbReference>
<dbReference type="GO" id="GO:0003860">
    <property type="term" value="F:3-hydroxyisobutyryl-CoA hydrolase activity"/>
    <property type="evidence" value="ECO:0007669"/>
    <property type="project" value="UniProtKB-EC"/>
</dbReference>
<keyword evidence="6" id="KW-1185">Reference proteome</keyword>
<dbReference type="SUPFAM" id="SSF52096">
    <property type="entry name" value="ClpP/crotonase"/>
    <property type="match status" value="1"/>
</dbReference>
<dbReference type="PANTHER" id="PTHR43176:SF3">
    <property type="entry name" value="3-HYDROXYISOBUTYRYL-COA HYDROLASE, MITOCHONDRIAL"/>
    <property type="match status" value="1"/>
</dbReference>
<dbReference type="Pfam" id="PF16113">
    <property type="entry name" value="ECH_2"/>
    <property type="match status" value="1"/>
</dbReference>
<organism evidence="5 6">
    <name type="scientific">Leucobacter ruminantium</name>
    <dbReference type="NCBI Taxonomy" id="1289170"/>
    <lineage>
        <taxon>Bacteria</taxon>
        <taxon>Bacillati</taxon>
        <taxon>Actinomycetota</taxon>
        <taxon>Actinomycetes</taxon>
        <taxon>Micrococcales</taxon>
        <taxon>Microbacteriaceae</taxon>
        <taxon>Leucobacter</taxon>
    </lineage>
</organism>
<evidence type="ECO:0000256" key="1">
    <source>
        <dbReference type="ARBA" id="ARBA00001709"/>
    </source>
</evidence>
<dbReference type="EMBL" id="JAGDYL010000006">
    <property type="protein sequence ID" value="MBO1804756.1"/>
    <property type="molecule type" value="Genomic_DNA"/>
</dbReference>
<protein>
    <recommendedName>
        <fullName evidence="2">3-hydroxyisobutyryl-CoA hydrolase</fullName>
        <ecNumber evidence="2">3.1.2.4</ecNumber>
    </recommendedName>
</protein>